<feature type="compositionally biased region" description="Low complexity" evidence="2">
    <location>
        <begin position="725"/>
        <end position="736"/>
    </location>
</feature>
<feature type="compositionally biased region" description="Low complexity" evidence="2">
    <location>
        <begin position="1245"/>
        <end position="1270"/>
    </location>
</feature>
<feature type="compositionally biased region" description="Polar residues" evidence="2">
    <location>
        <begin position="2065"/>
        <end position="2084"/>
    </location>
</feature>
<dbReference type="EnsemblMetazoa" id="XM_011682945">
    <property type="protein sequence ID" value="XP_011681247"/>
    <property type="gene ID" value="LOC577510"/>
</dbReference>
<keyword evidence="5" id="KW-1185">Reference proteome</keyword>
<feature type="region of interest" description="Disordered" evidence="2">
    <location>
        <begin position="2835"/>
        <end position="2930"/>
    </location>
</feature>
<feature type="compositionally biased region" description="Basic and acidic residues" evidence="2">
    <location>
        <begin position="1276"/>
        <end position="1295"/>
    </location>
</feature>
<feature type="compositionally biased region" description="Basic and acidic residues" evidence="2">
    <location>
        <begin position="621"/>
        <end position="650"/>
    </location>
</feature>
<dbReference type="RefSeq" id="XP_011681247.2">
    <property type="nucleotide sequence ID" value="XM_011682945.2"/>
</dbReference>
<feature type="region of interest" description="Disordered" evidence="2">
    <location>
        <begin position="155"/>
        <end position="186"/>
    </location>
</feature>
<dbReference type="OrthoDB" id="306254at2759"/>
<feature type="region of interest" description="Disordered" evidence="2">
    <location>
        <begin position="1582"/>
        <end position="1786"/>
    </location>
</feature>
<organism evidence="4 5">
    <name type="scientific">Strongylocentrotus purpuratus</name>
    <name type="common">Purple sea urchin</name>
    <dbReference type="NCBI Taxonomy" id="7668"/>
    <lineage>
        <taxon>Eukaryota</taxon>
        <taxon>Metazoa</taxon>
        <taxon>Echinodermata</taxon>
        <taxon>Eleutherozoa</taxon>
        <taxon>Echinozoa</taxon>
        <taxon>Echinoidea</taxon>
        <taxon>Euechinoidea</taxon>
        <taxon>Echinacea</taxon>
        <taxon>Camarodonta</taxon>
        <taxon>Echinidea</taxon>
        <taxon>Strongylocentrotidae</taxon>
        <taxon>Strongylocentrotus</taxon>
    </lineage>
</organism>
<evidence type="ECO:0000313" key="4">
    <source>
        <dbReference type="EnsemblMetazoa" id="XP_011681247"/>
    </source>
</evidence>
<feature type="region of interest" description="Disordered" evidence="2">
    <location>
        <begin position="2588"/>
        <end position="2725"/>
    </location>
</feature>
<feature type="compositionally biased region" description="Low complexity" evidence="2">
    <location>
        <begin position="1370"/>
        <end position="1385"/>
    </location>
</feature>
<feature type="compositionally biased region" description="Acidic residues" evidence="2">
    <location>
        <begin position="2847"/>
        <end position="2861"/>
    </location>
</feature>
<feature type="compositionally biased region" description="Polar residues" evidence="2">
    <location>
        <begin position="737"/>
        <end position="750"/>
    </location>
</feature>
<dbReference type="PROSITE" id="PS50096">
    <property type="entry name" value="IQ"/>
    <property type="match status" value="1"/>
</dbReference>
<dbReference type="SMART" id="SM01052">
    <property type="entry name" value="CAP_GLY"/>
    <property type="match status" value="1"/>
</dbReference>
<dbReference type="InParanoid" id="A0A7M7HQ25"/>
<feature type="compositionally biased region" description="Polar residues" evidence="2">
    <location>
        <begin position="2187"/>
        <end position="2219"/>
    </location>
</feature>
<feature type="region of interest" description="Disordered" evidence="2">
    <location>
        <begin position="2948"/>
        <end position="3002"/>
    </location>
</feature>
<dbReference type="KEGG" id="spu:577510"/>
<feature type="compositionally biased region" description="Basic and acidic residues" evidence="2">
    <location>
        <begin position="2890"/>
        <end position="2904"/>
    </location>
</feature>
<feature type="compositionally biased region" description="Basic and acidic residues" evidence="2">
    <location>
        <begin position="501"/>
        <end position="515"/>
    </location>
</feature>
<sequence length="3499" mass="382899">MASTTIRARRVTEPTVVQRHPYQLDDDEKPLAELATAWDNITEAKSALYRAEARFEHHEDTPGSLLEPRHPAGARLPVDSVPSMEIRSSPGSKVQKTRNHPYKKPRKKVTIQEDLQQTDLDPVTPDLTPSTIHSQRSSFQHTSNITDSAITTLRDTTVSKAMNPQRGSSATDLPRESSSRDILGNGSANLSIGSSSEIRVLNDIRGPSLVRQASTVEVSPGLRVSKDYIPAYDRLFGGNPVMKLSQDKTAPSVANTPENRLLLRMISSSQRSRDESTLNHMDRLRERVQQQQLSASTLRDPALETQRKRHQEADPVRINSENETDFLLGLHPAPKVPVRKVASAPAAPVYRGFNQAEARFQISDGRIVTEDQLKRKTSRPNMKNEGQLLVSNQTRNSGKSATSKPLQPLHRQTEDNQMHRNVQKPVRKVRKTPLPNAKPKKPEPAPGVGARAWREGQKTVIKVLGPPPKVPKQTSDSVQTKESTSEHVQNSEAPSDTAGNRTEDEVDRLSEHPIESDNENGRQSPEGQAPIVGHLPDEAHEVLNDLHLDDSDDGGDSSPHPAESKSSKNNNNVPRMSRKKKINRSKTREGSTAPAQKMRHYEAEEVQKYMAKQRLDRRRRMQEDKRQRLLQAEKKKEKLEDLYKRQRDSAKTTGQKGVGVGERIPVDNEVGLLDETFSKGQGALQQQQQQRLSRPATLQRNSPYQENHRKIDTTGSDKENRAFWSTSSSDSSLRSSPQTDLSSSTPQDQQAGAPGFQEHQQQHDIGRDIVLEPVKEEESPPVIKNQLNQNANRDQQPAAPAGSSPTARPRPAQSPGKPRSKAERIAALKATAAALQGRLENEVRQLTGDLSNLAANALAPGHSHQALRSPSSGERWAYPIPGVAALPHSSLSPPSARPRVPPVPAGSSLSQSATKTAGVRFSMPDPTSPLDTLTRHQKVAGANQDFNVFTGELPGVRDLFEQALESRDKTSKSSAATTIQAAYRGHQVRQKLDWELPSGSTLKDRIRGTRDGVPIPQIRLSTGLSLPNNVLQSDGESLSEGPLTAESSEAEVDQEYTPKFKSLPTRARPQHLHDSRQTNINFGPSPQGPERDGLSVIDIYMKRYQEAQRDLMTRQRTRPSIKRDTSPGLPQSYSEDFTGGSPASSNVHSIPLDSPDFSRVGRSPIPSSASADSISQLVTPRSRSSGKDTITSRPPTGRSISLPSPRDTSYSFADSAHSLNVSEKKRSRTPSPRPTTLRDAGTQTPPSSRSSPSSIKSRSSSSRGSHSPPSDARSPVSDHKSPVDEIRSLIEDLKKSTSNGESVHSDGVRSGMSPGSRTSQGHSPSVRTPVDSPTTPLLSQGSMHRNAKSPVRREVLSHFKPISHPGSEMSGRSTDVSRSTTSTLTSTILQPGPKFYSPSALQLKMAAELNLLETLEESVRQLSEVERTRAVSLAHEESTSLAKILQNRQRDHEKDLQLLSFKARQEVEEANRQLEEVKQKAAETALEVEQGRVKARKDAAAETRDSAQKLLMTQADAARITAEAAKQLAEAHKVSVSKPSPPPAVDAGQVAAESAKAAASAAVTAALEQQRLYQKDMLHEMRASVQPPPPVTRSVAAGNSRPSSMTPSRSTDTKTPSAHYSEDFTNTSSTHTPSSAYTASSSQRVLTAQDSSFSRQSNSSKSIKTASDLSLGHPDQTDSIATASDIVADRDFSKSAASSSIRTESGAKVASSTRTDSISEDVRNSKSELDQYSLSFDDSESSSRSSIPSVVSPSPVKPDVKKDSRTAAKHTLKDRPDSSDSVLSDKEGSFSAVTIEVLQKQLKEEEARSQQQVTLLKLREKVLVDKTNAELEWLEHQKRRLKEKDDQDGVTSLRKRQRALLSKLQMEQSEIKQMLASQRQASLERQRLLHQQQEIARMRRAAARYKDQMKDLPPASPNVSSILPTPSEEGDEASMSGSDSMLLSPPGGEAGARDSTMDASAMEKQARVLQKLKMLQQPLSMKFLMKRETKLKKRRQNAEELLAWKQRLDEEEKHVASMEHEVLHLWDGAKRKIKPTAATPSAPASQSPARDTTGDGDDESEDYSLPTSTSGKTDASRTASESQQTGTKTTPTTTYDRRLGSSSDASIMEELNTSSIAEEIGSEKTQSKSISESPHAGAELSSDDTIKEASGLHEYTNDSFDSTADRTLTPSKHSSHQGGPVPPIGGVSTSPGGQGLTALSSSTPKSMRNASTLPSSSSRGPFLPRARNRHPSDSGSESEKSFSQTMSETASDQSDIEGRVRALKDALKRRKMEADRLRKQQKRLNREKLKAQEASLKKQLETYDRFVETTKAELEQESKKQKLQGSSHLLSTPSAKPQIKQPKAGADSLRHARALRQRTASDSSQEGALYEARSAASRPSVSESGRSSRSSLEGGVPAGEERVPSVLGGSVSYSSFSATSSPSTHHSEGGVSPKSPYSLSRDHSASASSSIAEDISIRSDYSDKESAQDSEKFDSEDHRKIKEKLQQHHREEEEKDAERTPSVPMINGRRSGDGRDAEEDTPKATTSVSPALAYKPTPSPGADVDDDVSISSSVPEEIISAASIQTQDSFEESKSAVIISNLPESDHELSLGDSLVESPRHAPSSPPASQSPAGGKAAVTPVPDDSSQRSIGSIPSSVHSRSSRSPSVKSEAGYSEDFLESSPTLKRSDSKSDTDEDISEHLSEVSEVSLAKSSPSRSSGHLVFDLKDRSPVHDEPSLDFDPPEVTVIPQKAEEKEEEEDVFDDKLAQDLIGDATPEPKIKEVLPDFQIGDRVLIGGKEPGTLLFKGPTKFASGNWIGVELDEPEGTNDGTLKGIAYFTCKPNYGIFAPEDKIAHLPEDYKPSQESLNEEASEQSSIEEDISSQSSVRTVSESDLVKTKSVSNDIAQEQRSTENKVEEDKESDRSLSQLTSIKSEDILEEATEDELSEAGIDDDALEKLISHAAEAVESFSVDEPGLGKGDAALVTPRGAPEDEFPDIEELPHEDEQEGKQDEAENRLVDTSTDHLTEVIVKDTFDAVLELARKQKQDEEEEKSKDSLLKLIVSAESSRSDSESSEVLVEKSEEEIPEKVPQKSAEKKADSVAKSLINEAISEVLRLRDRKNAKIELANERVKKSASQEIKTPEHSLSPEFRPETPYTPDKSPERKVDNMTALDDDIFINRVHIESSSGSDNVPVARPGSPIFGESGSVSPEALNEKLEQLQLLDKDILEADLFGDQEWFDDDFGSMKKSQSIIKVPERVVSPKKAETPAGIAAQAAKAAQEAKAAAKQRNAKLDLKKIVEEPFFAVPHNISDVTDLASQSVKVFHDKVQNEEPVANVVPPSTIMGSDTKGSDIESTSKKAYKNLIFTLSGEVYQAICQEQEPTVQSPWMKPKRKPRQYFFQQPPSDETEMASAVEGRVLALSGLITKQKQDSAVAGSKLSKKKDHVDEILIDELKEEEPEWIDYDNDELSVKMQLADALFDSLLIDTAIALQQIEDKRKARAEKRHQEDHFSHQDVEF</sequence>
<feature type="compositionally biased region" description="Basic and acidic residues" evidence="2">
    <location>
        <begin position="535"/>
        <end position="549"/>
    </location>
</feature>
<feature type="compositionally biased region" description="Polar residues" evidence="2">
    <location>
        <begin position="785"/>
        <end position="795"/>
    </location>
</feature>
<feature type="compositionally biased region" description="Polar residues" evidence="2">
    <location>
        <begin position="1128"/>
        <end position="1148"/>
    </location>
</feature>
<dbReference type="EnsemblMetazoa" id="XM_030997096">
    <property type="protein sequence ID" value="XP_030852956"/>
    <property type="gene ID" value="LOC577510"/>
</dbReference>
<feature type="compositionally biased region" description="Basic and acidic residues" evidence="2">
    <location>
        <begin position="2704"/>
        <end position="2716"/>
    </location>
</feature>
<feature type="compositionally biased region" description="Basic and acidic residues" evidence="2">
    <location>
        <begin position="301"/>
        <end position="314"/>
    </location>
</feature>
<feature type="compositionally biased region" description="Low complexity" evidence="2">
    <location>
        <begin position="2628"/>
        <end position="2650"/>
    </location>
</feature>
<feature type="compositionally biased region" description="Low complexity" evidence="2">
    <location>
        <begin position="2862"/>
        <end position="2873"/>
    </location>
</feature>
<feature type="compositionally biased region" description="Polar residues" evidence="2">
    <location>
        <begin position="389"/>
        <end position="405"/>
    </location>
</feature>
<feature type="coiled-coil region" evidence="1">
    <location>
        <begin position="1795"/>
        <end position="1844"/>
    </location>
</feature>
<dbReference type="CTD" id="9857"/>
<feature type="compositionally biased region" description="Polar residues" evidence="2">
    <location>
        <begin position="2244"/>
        <end position="2253"/>
    </location>
</feature>
<feature type="compositionally biased region" description="Basic and acidic residues" evidence="2">
    <location>
        <begin position="3486"/>
        <end position="3499"/>
    </location>
</feature>
<evidence type="ECO:0000313" key="5">
    <source>
        <dbReference type="Proteomes" id="UP000007110"/>
    </source>
</evidence>
<feature type="compositionally biased region" description="Low complexity" evidence="2">
    <location>
        <begin position="1742"/>
        <end position="1754"/>
    </location>
</feature>
<feature type="compositionally biased region" description="Low complexity" evidence="2">
    <location>
        <begin position="1163"/>
        <end position="1175"/>
    </location>
</feature>
<dbReference type="Pfam" id="PF01302">
    <property type="entry name" value="CAP_GLY"/>
    <property type="match status" value="1"/>
</dbReference>
<dbReference type="PANTHER" id="PTHR13958:SF3">
    <property type="entry name" value="CAP-GLY DOMAIN-CONTAINING PROTEIN-RELATED"/>
    <property type="match status" value="1"/>
</dbReference>
<dbReference type="Gene3D" id="2.30.30.190">
    <property type="entry name" value="CAP Gly-rich-like domain"/>
    <property type="match status" value="1"/>
</dbReference>
<protein>
    <recommendedName>
        <fullName evidence="3">CAP-Gly domain-containing protein</fullName>
    </recommendedName>
</protein>
<feature type="region of interest" description="Disordered" evidence="2">
    <location>
        <begin position="3110"/>
        <end position="3147"/>
    </location>
</feature>
<feature type="compositionally biased region" description="Pro residues" evidence="2">
    <location>
        <begin position="895"/>
        <end position="904"/>
    </location>
</feature>
<dbReference type="InterPro" id="IPR000048">
    <property type="entry name" value="IQ_motif_EF-hand-BS"/>
</dbReference>
<feature type="compositionally biased region" description="Basic and acidic residues" evidence="2">
    <location>
        <begin position="1720"/>
        <end position="1729"/>
    </location>
</feature>
<feature type="region of interest" description="Disordered" evidence="2">
    <location>
        <begin position="889"/>
        <end position="924"/>
    </location>
</feature>
<feature type="coiled-coil region" evidence="1">
    <location>
        <begin position="1460"/>
        <end position="1487"/>
    </location>
</feature>
<feature type="region of interest" description="Disordered" evidence="2">
    <location>
        <begin position="1110"/>
        <end position="1385"/>
    </location>
</feature>
<dbReference type="GO" id="GO:0008017">
    <property type="term" value="F:microtubule binding"/>
    <property type="evidence" value="ECO:0007669"/>
    <property type="project" value="InterPro"/>
</dbReference>
<feature type="compositionally biased region" description="Basic and acidic residues" evidence="2">
    <location>
        <begin position="2666"/>
        <end position="2684"/>
    </location>
</feature>
<dbReference type="GO" id="GO:0005813">
    <property type="term" value="C:centrosome"/>
    <property type="evidence" value="ECO:0007669"/>
    <property type="project" value="InterPro"/>
</dbReference>
<proteinExistence type="predicted"/>
<feature type="compositionally biased region" description="Low complexity" evidence="2">
    <location>
        <begin position="2377"/>
        <end position="2391"/>
    </location>
</feature>
<feature type="region of interest" description="Disordered" evidence="2">
    <location>
        <begin position="371"/>
        <end position="827"/>
    </location>
</feature>
<accession>A0A7M7HQ25</accession>
<feature type="compositionally biased region" description="Polar residues" evidence="2">
    <location>
        <begin position="1026"/>
        <end position="1036"/>
    </location>
</feature>
<name>A0A7M7HQ25_STRPU</name>
<feature type="compositionally biased region" description="Basic residues" evidence="2">
    <location>
        <begin position="421"/>
        <end position="431"/>
    </location>
</feature>
<feature type="compositionally biased region" description="Polar residues" evidence="2">
    <location>
        <begin position="1313"/>
        <end position="1343"/>
    </location>
</feature>
<dbReference type="InterPro" id="IPR036859">
    <property type="entry name" value="CAP-Gly_dom_sf"/>
</dbReference>
<feature type="region of interest" description="Disordered" evidence="2">
    <location>
        <begin position="3478"/>
        <end position="3499"/>
    </location>
</feature>
<feature type="region of interest" description="Disordered" evidence="2">
    <location>
        <begin position="82"/>
        <end position="110"/>
    </location>
</feature>
<dbReference type="InterPro" id="IPR000938">
    <property type="entry name" value="CAP-Gly_domain"/>
</dbReference>
<feature type="compositionally biased region" description="Low complexity" evidence="2">
    <location>
        <begin position="2601"/>
        <end position="2618"/>
    </location>
</feature>
<dbReference type="CDD" id="cd23767">
    <property type="entry name" value="IQCD"/>
    <property type="match status" value="1"/>
</dbReference>
<dbReference type="Proteomes" id="UP000007110">
    <property type="component" value="Unassembled WGS sequence"/>
</dbReference>
<feature type="compositionally biased region" description="Polar residues" evidence="2">
    <location>
        <begin position="2323"/>
        <end position="2335"/>
    </location>
</feature>
<evidence type="ECO:0000256" key="1">
    <source>
        <dbReference type="SAM" id="Coils"/>
    </source>
</evidence>
<keyword evidence="1" id="KW-0175">Coiled coil</keyword>
<dbReference type="SUPFAM" id="SSF74924">
    <property type="entry name" value="Cap-Gly domain"/>
    <property type="match status" value="1"/>
</dbReference>
<feature type="compositionally biased region" description="Basic and acidic residues" evidence="2">
    <location>
        <begin position="2256"/>
        <end position="2320"/>
    </location>
</feature>
<feature type="compositionally biased region" description="Low complexity" evidence="2">
    <location>
        <begin position="2445"/>
        <end position="2454"/>
    </location>
</feature>
<feature type="region of interest" description="Disordered" evidence="2">
    <location>
        <begin position="289"/>
        <end position="314"/>
    </location>
</feature>
<feature type="compositionally biased region" description="Low complexity" evidence="2">
    <location>
        <begin position="2085"/>
        <end position="2094"/>
    </location>
</feature>
<feature type="region of interest" description="Disordered" evidence="2">
    <location>
        <begin position="2034"/>
        <end position="2551"/>
    </location>
</feature>
<feature type="compositionally biased region" description="Basic and acidic residues" evidence="2">
    <location>
        <begin position="706"/>
        <end position="721"/>
    </location>
</feature>
<feature type="compositionally biased region" description="Polar residues" evidence="2">
    <location>
        <begin position="2879"/>
        <end position="2889"/>
    </location>
</feature>
<dbReference type="GeneID" id="577510"/>
<feature type="region of interest" description="Disordered" evidence="2">
    <location>
        <begin position="3167"/>
        <end position="3189"/>
    </location>
</feature>
<feature type="compositionally biased region" description="Basic and acidic residues" evidence="2">
    <location>
        <begin position="2455"/>
        <end position="2499"/>
    </location>
</feature>
<feature type="region of interest" description="Disordered" evidence="2">
    <location>
        <begin position="1026"/>
        <end position="1093"/>
    </location>
</feature>
<feature type="compositionally biased region" description="Polar residues" evidence="2">
    <location>
        <begin position="472"/>
        <end position="500"/>
    </location>
</feature>
<feature type="compositionally biased region" description="Polar residues" evidence="2">
    <location>
        <begin position="1613"/>
        <end position="1650"/>
    </location>
</feature>
<feature type="domain" description="CAP-Gly" evidence="3">
    <location>
        <begin position="2787"/>
        <end position="2829"/>
    </location>
</feature>
<feature type="coiled-coil region" evidence="1">
    <location>
        <begin position="1981"/>
        <end position="2021"/>
    </location>
</feature>
<dbReference type="PANTHER" id="PTHR13958">
    <property type="entry name" value="CENTROSOME-ASSOCIATED PROTEIN 350"/>
    <property type="match status" value="1"/>
</dbReference>
<dbReference type="InterPro" id="IPR028750">
    <property type="entry name" value="CEP350/CC187"/>
</dbReference>
<feature type="compositionally biased region" description="Basic and acidic residues" evidence="2">
    <location>
        <begin position="760"/>
        <end position="778"/>
    </location>
</feature>
<feature type="compositionally biased region" description="Low complexity" evidence="2">
    <location>
        <begin position="2035"/>
        <end position="2051"/>
    </location>
</feature>
<feature type="compositionally biased region" description="Low complexity" evidence="2">
    <location>
        <begin position="2404"/>
        <end position="2424"/>
    </location>
</feature>
<reference evidence="5" key="1">
    <citation type="submission" date="2015-02" db="EMBL/GenBank/DDBJ databases">
        <title>Genome sequencing for Strongylocentrotus purpuratus.</title>
        <authorList>
            <person name="Murali S."/>
            <person name="Liu Y."/>
            <person name="Vee V."/>
            <person name="English A."/>
            <person name="Wang M."/>
            <person name="Skinner E."/>
            <person name="Han Y."/>
            <person name="Muzny D.M."/>
            <person name="Worley K.C."/>
            <person name="Gibbs R.A."/>
        </authorList>
    </citation>
    <scope>NUCLEOTIDE SEQUENCE</scope>
</reference>
<dbReference type="PROSITE" id="PS50245">
    <property type="entry name" value="CAP_GLY_2"/>
    <property type="match status" value="1"/>
</dbReference>
<feature type="compositionally biased region" description="Polar residues" evidence="2">
    <location>
        <begin position="696"/>
        <end position="705"/>
    </location>
</feature>
<dbReference type="GO" id="GO:0034453">
    <property type="term" value="P:microtubule anchoring"/>
    <property type="evidence" value="ECO:0007669"/>
    <property type="project" value="InterPro"/>
</dbReference>
<feature type="compositionally biased region" description="Basic and acidic residues" evidence="2">
    <location>
        <begin position="1758"/>
        <end position="1786"/>
    </location>
</feature>
<feature type="compositionally biased region" description="Basic residues" evidence="2">
    <location>
        <begin position="576"/>
        <end position="585"/>
    </location>
</feature>
<feature type="compositionally biased region" description="Basic residues" evidence="2">
    <location>
        <begin position="95"/>
        <end position="109"/>
    </location>
</feature>
<feature type="compositionally biased region" description="Polar residues" evidence="2">
    <location>
        <begin position="155"/>
        <end position="171"/>
    </location>
</feature>
<dbReference type="OMA" id="HEIQQRR"/>
<feature type="compositionally biased region" description="Basic and acidic residues" evidence="2">
    <location>
        <begin position="3067"/>
        <end position="3081"/>
    </location>
</feature>
<evidence type="ECO:0000256" key="2">
    <source>
        <dbReference type="SAM" id="MobiDB-lite"/>
    </source>
</evidence>
<feature type="region of interest" description="Disordered" evidence="2">
    <location>
        <begin position="3043"/>
        <end position="3082"/>
    </location>
</feature>
<reference evidence="4" key="2">
    <citation type="submission" date="2021-01" db="UniProtKB">
        <authorList>
            <consortium name="EnsemblMetazoa"/>
        </authorList>
    </citation>
    <scope>IDENTIFICATION</scope>
</reference>
<feature type="compositionally biased region" description="Low complexity" evidence="2">
    <location>
        <begin position="1651"/>
        <end position="1662"/>
    </location>
</feature>
<dbReference type="Pfam" id="PF00612">
    <property type="entry name" value="IQ"/>
    <property type="match status" value="1"/>
</dbReference>
<evidence type="ECO:0000259" key="3">
    <source>
        <dbReference type="PROSITE" id="PS50245"/>
    </source>
</evidence>
<feature type="compositionally biased region" description="Acidic residues" evidence="2">
    <location>
        <begin position="2917"/>
        <end position="2930"/>
    </location>
</feature>
<feature type="compositionally biased region" description="Low complexity" evidence="2">
    <location>
        <begin position="1600"/>
        <end position="1610"/>
    </location>
</feature>
<dbReference type="RefSeq" id="XP_030852956.1">
    <property type="nucleotide sequence ID" value="XM_030997096.1"/>
</dbReference>
<feature type="region of interest" description="Disordered" evidence="2">
    <location>
        <begin position="1909"/>
        <end position="1962"/>
    </location>
</feature>
<feature type="compositionally biased region" description="Polar residues" evidence="2">
    <location>
        <begin position="2100"/>
        <end position="2116"/>
    </location>
</feature>
<feature type="compositionally biased region" description="Acidic residues" evidence="2">
    <location>
        <begin position="2972"/>
        <end position="2987"/>
    </location>
</feature>
<feature type="compositionally biased region" description="Polar residues" evidence="2">
    <location>
        <begin position="1176"/>
        <end position="1221"/>
    </location>
</feature>
<feature type="compositionally biased region" description="Polar residues" evidence="2">
    <location>
        <begin position="2157"/>
        <end position="2172"/>
    </location>
</feature>
<dbReference type="CDD" id="cd06503">
    <property type="entry name" value="ATP-synt_Fo_b"/>
    <property type="match status" value="1"/>
</dbReference>
<feature type="compositionally biased region" description="Basic and acidic residues" evidence="2">
    <location>
        <begin position="2988"/>
        <end position="3002"/>
    </location>
</feature>